<name>W6Z1C6_COCMI</name>
<dbReference type="HOGENOM" id="CLU_2830814_0_0_1"/>
<dbReference type="GeneID" id="19128627"/>
<sequence>MAESLPPQPTHHASWEHAWLRHVQQIGMATFVFNWRHFFLLSYRDPRTCLNYPSPALSARLANLLP</sequence>
<dbReference type="Proteomes" id="UP000054032">
    <property type="component" value="Unassembled WGS sequence"/>
</dbReference>
<proteinExistence type="predicted"/>
<dbReference type="RefSeq" id="XP_007687954.1">
    <property type="nucleotide sequence ID" value="XM_007689764.1"/>
</dbReference>
<evidence type="ECO:0000313" key="2">
    <source>
        <dbReference type="Proteomes" id="UP000054032"/>
    </source>
</evidence>
<dbReference type="KEGG" id="bor:COCMIDRAFT_95294"/>
<keyword evidence="2" id="KW-1185">Reference proteome</keyword>
<accession>W6Z1C6</accession>
<gene>
    <name evidence="1" type="ORF">COCMIDRAFT_95294</name>
</gene>
<reference evidence="1 2" key="1">
    <citation type="journal article" date="2013" name="PLoS Genet.">
        <title>Comparative genome structure, secondary metabolite, and effector coding capacity across Cochliobolus pathogens.</title>
        <authorList>
            <person name="Condon B.J."/>
            <person name="Leng Y."/>
            <person name="Wu D."/>
            <person name="Bushley K.E."/>
            <person name="Ohm R.A."/>
            <person name="Otillar R."/>
            <person name="Martin J."/>
            <person name="Schackwitz W."/>
            <person name="Grimwood J."/>
            <person name="MohdZainudin N."/>
            <person name="Xue C."/>
            <person name="Wang R."/>
            <person name="Manning V.A."/>
            <person name="Dhillon B."/>
            <person name="Tu Z.J."/>
            <person name="Steffenson B.J."/>
            <person name="Salamov A."/>
            <person name="Sun H."/>
            <person name="Lowry S."/>
            <person name="LaButti K."/>
            <person name="Han J."/>
            <person name="Copeland A."/>
            <person name="Lindquist E."/>
            <person name="Barry K."/>
            <person name="Schmutz J."/>
            <person name="Baker S.E."/>
            <person name="Ciuffetti L.M."/>
            <person name="Grigoriev I.V."/>
            <person name="Zhong S."/>
            <person name="Turgeon B.G."/>
        </authorList>
    </citation>
    <scope>NUCLEOTIDE SEQUENCE [LARGE SCALE GENOMIC DNA]</scope>
    <source>
        <strain evidence="1 2">ATCC 44560</strain>
    </source>
</reference>
<protein>
    <submittedName>
        <fullName evidence="1">Uncharacterized protein</fullName>
    </submittedName>
</protein>
<evidence type="ECO:0000313" key="1">
    <source>
        <dbReference type="EMBL" id="EUC45562.1"/>
    </source>
</evidence>
<organism evidence="1 2">
    <name type="scientific">Bipolaris oryzae ATCC 44560</name>
    <dbReference type="NCBI Taxonomy" id="930090"/>
    <lineage>
        <taxon>Eukaryota</taxon>
        <taxon>Fungi</taxon>
        <taxon>Dikarya</taxon>
        <taxon>Ascomycota</taxon>
        <taxon>Pezizomycotina</taxon>
        <taxon>Dothideomycetes</taxon>
        <taxon>Pleosporomycetidae</taxon>
        <taxon>Pleosporales</taxon>
        <taxon>Pleosporineae</taxon>
        <taxon>Pleosporaceae</taxon>
        <taxon>Bipolaris</taxon>
    </lineage>
</organism>
<dbReference type="EMBL" id="KI963982">
    <property type="protein sequence ID" value="EUC45562.1"/>
    <property type="molecule type" value="Genomic_DNA"/>
</dbReference>
<dbReference type="AlphaFoldDB" id="W6Z1C6"/>